<evidence type="ECO:0000256" key="5">
    <source>
        <dbReference type="SAM" id="MobiDB-lite"/>
    </source>
</evidence>
<evidence type="ECO:0000256" key="4">
    <source>
        <dbReference type="SAM" id="Coils"/>
    </source>
</evidence>
<dbReference type="CDD" id="cd06532">
    <property type="entry name" value="Glyco_transf_25"/>
    <property type="match status" value="1"/>
</dbReference>
<dbReference type="Pfam" id="PF01755">
    <property type="entry name" value="Glyco_transf_25"/>
    <property type="match status" value="1"/>
</dbReference>
<dbReference type="AlphaFoldDB" id="A0A139IMI3"/>
<evidence type="ECO:0000313" key="9">
    <source>
        <dbReference type="Proteomes" id="UP000073492"/>
    </source>
</evidence>
<comment type="similarity">
    <text evidence="1">Belongs to the glycosyltransferase 25 family.</text>
</comment>
<dbReference type="OrthoDB" id="47375at2759"/>
<dbReference type="InterPro" id="IPR002654">
    <property type="entry name" value="Glyco_trans_25"/>
</dbReference>
<name>A0A139IMI3_9PEZI</name>
<dbReference type="PANTHER" id="PTHR10730">
    <property type="entry name" value="PROCOLLAGEN-LYSINE,2-OXOGLUTARATE 5-DIOXYGENASE/GLYCOSYLTRANSFERASE 25 FAMILY MEMBER"/>
    <property type="match status" value="1"/>
</dbReference>
<dbReference type="Proteomes" id="UP000073492">
    <property type="component" value="Unassembled WGS sequence"/>
</dbReference>
<protein>
    <recommendedName>
        <fullName evidence="7">Glycosyl transferase family 25 domain-containing protein</fullName>
    </recommendedName>
</protein>
<keyword evidence="4" id="KW-0175">Coiled coil</keyword>
<dbReference type="GO" id="GO:0016740">
    <property type="term" value="F:transferase activity"/>
    <property type="evidence" value="ECO:0007669"/>
    <property type="project" value="UniProtKB-KW"/>
</dbReference>
<feature type="region of interest" description="Disordered" evidence="5">
    <location>
        <begin position="1"/>
        <end position="33"/>
    </location>
</feature>
<keyword evidence="9" id="KW-1185">Reference proteome</keyword>
<keyword evidence="3" id="KW-0808">Transferase</keyword>
<feature type="compositionally biased region" description="Basic and acidic residues" evidence="5">
    <location>
        <begin position="18"/>
        <end position="33"/>
    </location>
</feature>
<gene>
    <name evidence="8" type="ORF">AC579_1445</name>
</gene>
<proteinExistence type="inferred from homology"/>
<feature type="transmembrane region" description="Helical" evidence="6">
    <location>
        <begin position="73"/>
        <end position="95"/>
    </location>
</feature>
<evidence type="ECO:0000259" key="7">
    <source>
        <dbReference type="Pfam" id="PF01755"/>
    </source>
</evidence>
<evidence type="ECO:0000256" key="3">
    <source>
        <dbReference type="ARBA" id="ARBA00022679"/>
    </source>
</evidence>
<keyword evidence="6" id="KW-1133">Transmembrane helix</keyword>
<evidence type="ECO:0000256" key="1">
    <source>
        <dbReference type="ARBA" id="ARBA00006721"/>
    </source>
</evidence>
<dbReference type="InterPro" id="IPR050757">
    <property type="entry name" value="Collagen_mod_GT25"/>
</dbReference>
<evidence type="ECO:0000256" key="2">
    <source>
        <dbReference type="ARBA" id="ARBA00022676"/>
    </source>
</evidence>
<evidence type="ECO:0000256" key="6">
    <source>
        <dbReference type="SAM" id="Phobius"/>
    </source>
</evidence>
<keyword evidence="2" id="KW-0328">Glycosyltransferase</keyword>
<feature type="coiled-coil region" evidence="4">
    <location>
        <begin position="489"/>
        <end position="520"/>
    </location>
</feature>
<reference evidence="8 9" key="1">
    <citation type="submission" date="2015-07" db="EMBL/GenBank/DDBJ databases">
        <title>Comparative genomics of the Sigatoka disease complex on banana suggests a link between parallel evolutionary changes in Pseudocercospora fijiensis and Pseudocercospora eumusae and increased virulence on the banana host.</title>
        <authorList>
            <person name="Chang T.-C."/>
            <person name="Salvucci A."/>
            <person name="Crous P.W."/>
            <person name="Stergiopoulos I."/>
        </authorList>
    </citation>
    <scope>NUCLEOTIDE SEQUENCE [LARGE SCALE GENOMIC DNA]</scope>
    <source>
        <strain evidence="8 9">CBS 116634</strain>
    </source>
</reference>
<comment type="caution">
    <text evidence="8">The sequence shown here is derived from an EMBL/GenBank/DDBJ whole genome shotgun (WGS) entry which is preliminary data.</text>
</comment>
<keyword evidence="6" id="KW-0812">Transmembrane</keyword>
<evidence type="ECO:0000313" key="8">
    <source>
        <dbReference type="EMBL" id="KXT15971.1"/>
    </source>
</evidence>
<accession>A0A139IMI3</accession>
<dbReference type="EMBL" id="LFZO01000047">
    <property type="protein sequence ID" value="KXT15971.1"/>
    <property type="molecule type" value="Genomic_DNA"/>
</dbReference>
<sequence length="524" mass="59737">MTGAASPTGPITVPTQGRFHDDTSTRDSSHDTDGYEMKALSAEYPFLEEGDHHLHTVRSVRWQSPVPKSTRRWLYRTLGGLIASIVLVSLVVTLWGRRTIPRRRDALLDTTTNATLGFQKVFIINLKSQTDRKDRLELALDHSGIKAEFMEAITLDQANPKAIPWVADDKTKPSELGLKVFASWRSHLNAAQAIVDQNLGSALIFEDDVDWDVRIKDQLRDWALTSRQLIQPLKSDRSRYLDPTYFKANETKYDSRQDPNGPIVEWDYLHPAEDVLEPSDCAYGDLARWDVLWLGHCGQHFAPKDILDGYGGECLKTPFGKALRFDDETAPQTRYYDTWKSGNYYGENGVDHSRITHWSCGQVCNTAYALSNQGARKLLYDQGVRTFRGISDQALREICNGRDPYYKLRTCLSVTPPLFSQWLQDSRTGVTWTTNIQKSVQHNLERIVEGGPVLDQFPDGLGRKPTVQEEADDVAFLLAVEREAREERGMKAERARRFAEEKLKEKRARELEAYRKAKEQQNTN</sequence>
<organism evidence="8 9">
    <name type="scientific">Pseudocercospora musae</name>
    <dbReference type="NCBI Taxonomy" id="113226"/>
    <lineage>
        <taxon>Eukaryota</taxon>
        <taxon>Fungi</taxon>
        <taxon>Dikarya</taxon>
        <taxon>Ascomycota</taxon>
        <taxon>Pezizomycotina</taxon>
        <taxon>Dothideomycetes</taxon>
        <taxon>Dothideomycetidae</taxon>
        <taxon>Mycosphaerellales</taxon>
        <taxon>Mycosphaerellaceae</taxon>
        <taxon>Pseudocercospora</taxon>
    </lineage>
</organism>
<feature type="domain" description="Glycosyl transferase family 25" evidence="7">
    <location>
        <begin position="119"/>
        <end position="223"/>
    </location>
</feature>
<dbReference type="PANTHER" id="PTHR10730:SF53">
    <property type="entry name" value="GLYCOSYLTRANSFERASE 25 FAMILY MEMBER"/>
    <property type="match status" value="1"/>
</dbReference>
<keyword evidence="6" id="KW-0472">Membrane</keyword>